<keyword evidence="3" id="KW-0804">Transcription</keyword>
<dbReference type="SUPFAM" id="SSF51206">
    <property type="entry name" value="cAMP-binding domain-like"/>
    <property type="match status" value="1"/>
</dbReference>
<comment type="caution">
    <text evidence="6">The sequence shown here is derived from an EMBL/GenBank/DDBJ whole genome shotgun (WGS) entry which is preliminary data.</text>
</comment>
<evidence type="ECO:0000256" key="1">
    <source>
        <dbReference type="ARBA" id="ARBA00023015"/>
    </source>
</evidence>
<dbReference type="Gene3D" id="2.60.120.10">
    <property type="entry name" value="Jelly Rolls"/>
    <property type="match status" value="1"/>
</dbReference>
<dbReference type="InterPro" id="IPR018490">
    <property type="entry name" value="cNMP-bd_dom_sf"/>
</dbReference>
<gene>
    <name evidence="6" type="ORF">QRD43_17365</name>
</gene>
<dbReference type="CDD" id="cd00038">
    <property type="entry name" value="CAP_ED"/>
    <property type="match status" value="1"/>
</dbReference>
<evidence type="ECO:0000256" key="2">
    <source>
        <dbReference type="ARBA" id="ARBA00023125"/>
    </source>
</evidence>
<dbReference type="SMART" id="SM00100">
    <property type="entry name" value="cNMP"/>
    <property type="match status" value="1"/>
</dbReference>
<dbReference type="PROSITE" id="PS50042">
    <property type="entry name" value="CNMP_BINDING_3"/>
    <property type="match status" value="1"/>
</dbReference>
<feature type="domain" description="HTH crp-type" evidence="5">
    <location>
        <begin position="150"/>
        <end position="227"/>
    </location>
</feature>
<keyword evidence="1" id="KW-0805">Transcription regulation</keyword>
<dbReference type="PRINTS" id="PR00035">
    <property type="entry name" value="HTHGNTR"/>
</dbReference>
<dbReference type="InterPro" id="IPR000524">
    <property type="entry name" value="Tscrpt_reg_HTH_GntR"/>
</dbReference>
<dbReference type="PROSITE" id="PS51063">
    <property type="entry name" value="HTH_CRP_2"/>
    <property type="match status" value="1"/>
</dbReference>
<dbReference type="EMBL" id="JASVDS010000005">
    <property type="protein sequence ID" value="MDL5033684.1"/>
    <property type="molecule type" value="Genomic_DNA"/>
</dbReference>
<organism evidence="6 7">
    <name type="scientific">Roseateles subflavus</name>
    <dbReference type="NCBI Taxonomy" id="3053353"/>
    <lineage>
        <taxon>Bacteria</taxon>
        <taxon>Pseudomonadati</taxon>
        <taxon>Pseudomonadota</taxon>
        <taxon>Betaproteobacteria</taxon>
        <taxon>Burkholderiales</taxon>
        <taxon>Sphaerotilaceae</taxon>
        <taxon>Roseateles</taxon>
    </lineage>
</organism>
<evidence type="ECO:0000259" key="4">
    <source>
        <dbReference type="PROSITE" id="PS50042"/>
    </source>
</evidence>
<keyword evidence="2" id="KW-0238">DNA-binding</keyword>
<dbReference type="RefSeq" id="WP_285983765.1">
    <property type="nucleotide sequence ID" value="NZ_JASVDS010000005.1"/>
</dbReference>
<dbReference type="Proteomes" id="UP001238603">
    <property type="component" value="Unassembled WGS sequence"/>
</dbReference>
<dbReference type="InterPro" id="IPR036390">
    <property type="entry name" value="WH_DNA-bd_sf"/>
</dbReference>
<feature type="domain" description="Cyclic nucleotide-binding" evidence="4">
    <location>
        <begin position="39"/>
        <end position="120"/>
    </location>
</feature>
<protein>
    <submittedName>
        <fullName evidence="6">Crp/Fnr family transcriptional regulator</fullName>
    </submittedName>
</protein>
<dbReference type="InterPro" id="IPR050397">
    <property type="entry name" value="Env_Response_Regulators"/>
</dbReference>
<accession>A0ABT7LMI9</accession>
<dbReference type="Gene3D" id="1.10.10.10">
    <property type="entry name" value="Winged helix-like DNA-binding domain superfamily/Winged helix DNA-binding domain"/>
    <property type="match status" value="1"/>
</dbReference>
<dbReference type="PANTHER" id="PTHR24567:SF74">
    <property type="entry name" value="HTH-TYPE TRANSCRIPTIONAL REGULATOR ARCR"/>
    <property type="match status" value="1"/>
</dbReference>
<proteinExistence type="predicted"/>
<evidence type="ECO:0000313" key="6">
    <source>
        <dbReference type="EMBL" id="MDL5033684.1"/>
    </source>
</evidence>
<dbReference type="InterPro" id="IPR014710">
    <property type="entry name" value="RmlC-like_jellyroll"/>
</dbReference>
<sequence>MPLDAADHRALAGSRWFARCEPALQEALRSLGHGLSLVDGERLFHRGQSSAGLCCVLDGALKVGRLAPDGSQSLLAWLEPGQWFGEISLLDGLPRTHDVVADGPSRLWLVPEAALLDWLGANPAHWRSIARLACAKLRQTFEVLEDIARLPLEARLARRLLQVAQGYGEQDLTPAPEAPPRELRLPQEQLALMMGVSRQTVNKALKSLEAQGFIALRYGGIALLDAPALAALGQNPGHD</sequence>
<reference evidence="6 7" key="1">
    <citation type="submission" date="2023-06" db="EMBL/GenBank/DDBJ databases">
        <title>Pelomonas sp. APW6 16S ribosomal RNA gene genome sequencing and assembly.</title>
        <authorList>
            <person name="Woo H."/>
        </authorList>
    </citation>
    <scope>NUCLEOTIDE SEQUENCE [LARGE SCALE GENOMIC DNA]</scope>
    <source>
        <strain evidence="6 7">APW6</strain>
    </source>
</reference>
<dbReference type="Pfam" id="PF00027">
    <property type="entry name" value="cNMP_binding"/>
    <property type="match status" value="1"/>
</dbReference>
<dbReference type="SMART" id="SM00419">
    <property type="entry name" value="HTH_CRP"/>
    <property type="match status" value="1"/>
</dbReference>
<keyword evidence="7" id="KW-1185">Reference proteome</keyword>
<name>A0ABT7LMI9_9BURK</name>
<dbReference type="InterPro" id="IPR000595">
    <property type="entry name" value="cNMP-bd_dom"/>
</dbReference>
<dbReference type="PANTHER" id="PTHR24567">
    <property type="entry name" value="CRP FAMILY TRANSCRIPTIONAL REGULATORY PROTEIN"/>
    <property type="match status" value="1"/>
</dbReference>
<evidence type="ECO:0000259" key="5">
    <source>
        <dbReference type="PROSITE" id="PS51063"/>
    </source>
</evidence>
<dbReference type="Pfam" id="PF13545">
    <property type="entry name" value="HTH_Crp_2"/>
    <property type="match status" value="1"/>
</dbReference>
<evidence type="ECO:0000256" key="3">
    <source>
        <dbReference type="ARBA" id="ARBA00023163"/>
    </source>
</evidence>
<dbReference type="InterPro" id="IPR036388">
    <property type="entry name" value="WH-like_DNA-bd_sf"/>
</dbReference>
<evidence type="ECO:0000313" key="7">
    <source>
        <dbReference type="Proteomes" id="UP001238603"/>
    </source>
</evidence>
<dbReference type="InterPro" id="IPR012318">
    <property type="entry name" value="HTH_CRP"/>
</dbReference>
<dbReference type="SUPFAM" id="SSF46785">
    <property type="entry name" value="Winged helix' DNA-binding domain"/>
    <property type="match status" value="1"/>
</dbReference>